<gene>
    <name evidence="1" type="ORF">S01H1_16937</name>
</gene>
<accession>X0RWS2</accession>
<name>X0RWS2_9ZZZZ</name>
<reference evidence="1" key="1">
    <citation type="journal article" date="2014" name="Front. Microbiol.">
        <title>High frequency of phylogenetically diverse reductive dehalogenase-homologous genes in deep subseafloor sedimentary metagenomes.</title>
        <authorList>
            <person name="Kawai M."/>
            <person name="Futagami T."/>
            <person name="Toyoda A."/>
            <person name="Takaki Y."/>
            <person name="Nishi S."/>
            <person name="Hori S."/>
            <person name="Arai W."/>
            <person name="Tsubouchi T."/>
            <person name="Morono Y."/>
            <person name="Uchiyama I."/>
            <person name="Ito T."/>
            <person name="Fujiyama A."/>
            <person name="Inagaki F."/>
            <person name="Takami H."/>
        </authorList>
    </citation>
    <scope>NUCLEOTIDE SEQUENCE</scope>
    <source>
        <strain evidence="1">Expedition CK06-06</strain>
    </source>
</reference>
<proteinExistence type="predicted"/>
<dbReference type="EMBL" id="BARS01008942">
    <property type="protein sequence ID" value="GAF68192.1"/>
    <property type="molecule type" value="Genomic_DNA"/>
</dbReference>
<organism evidence="1">
    <name type="scientific">marine sediment metagenome</name>
    <dbReference type="NCBI Taxonomy" id="412755"/>
    <lineage>
        <taxon>unclassified sequences</taxon>
        <taxon>metagenomes</taxon>
        <taxon>ecological metagenomes</taxon>
    </lineage>
</organism>
<comment type="caution">
    <text evidence="1">The sequence shown here is derived from an EMBL/GenBank/DDBJ whole genome shotgun (WGS) entry which is preliminary data.</text>
</comment>
<sequence>GNSRDIDATILDVDDIRIDDNTISATDSSGNITISTTGVGDIELNTPAGDIILATSSNISLLTTNNANINLGNHYQITGITLNAQTSANSIIEVLDGYSVKVESVNFDDGVVSGISNLRVGNMQAISATDSSVANSANIEITIGTNSFVGNLYVVNTNVASAADRTSRIYHVTGRLNDGVDITEEYTKNGSNGTFIFTVSDNSTGSTNIIRATNYGGAASAIHMTFVGTVGF</sequence>
<feature type="non-terminal residue" evidence="1">
    <location>
        <position position="1"/>
    </location>
</feature>
<evidence type="ECO:0000313" key="1">
    <source>
        <dbReference type="EMBL" id="GAF68192.1"/>
    </source>
</evidence>
<protein>
    <submittedName>
        <fullName evidence="1">Uncharacterized protein</fullName>
    </submittedName>
</protein>
<dbReference type="AlphaFoldDB" id="X0RWS2"/>